<evidence type="ECO:0000256" key="10">
    <source>
        <dbReference type="SAM" id="Coils"/>
    </source>
</evidence>
<keyword evidence="7" id="KW-0804">Transcription</keyword>
<evidence type="ECO:0000256" key="5">
    <source>
        <dbReference type="ARBA" id="ARBA00023054"/>
    </source>
</evidence>
<protein>
    <recommendedName>
        <fullName evidence="3">Mediator of RNA polymerase II transcription subunit 28</fullName>
    </recommendedName>
    <alternativeName>
        <fullName evidence="9">Mediator complex subunit 28</fullName>
    </alternativeName>
</protein>
<evidence type="ECO:0000256" key="4">
    <source>
        <dbReference type="ARBA" id="ARBA00023015"/>
    </source>
</evidence>
<dbReference type="AlphaFoldDB" id="A0A913X1C7"/>
<dbReference type="RefSeq" id="XP_020897380.1">
    <property type="nucleotide sequence ID" value="XM_021041721.2"/>
</dbReference>
<dbReference type="EnsemblMetazoa" id="XM_021041721.2">
    <property type="protein sequence ID" value="XP_020897380.1"/>
    <property type="gene ID" value="LOC110236222"/>
</dbReference>
<dbReference type="KEGG" id="epa:110236222"/>
<dbReference type="OMA" id="FRSCISH"/>
<keyword evidence="12" id="KW-1185">Reference proteome</keyword>
<dbReference type="OrthoDB" id="2286203at2759"/>
<dbReference type="PANTHER" id="PTHR13512">
    <property type="entry name" value="MEDIATOR COMPLEX SUBUNIT 28"/>
    <property type="match status" value="1"/>
</dbReference>
<name>A0A913X1C7_EXADI</name>
<comment type="similarity">
    <text evidence="2">Belongs to the Mediator complex subunit 28 family.</text>
</comment>
<evidence type="ECO:0000256" key="7">
    <source>
        <dbReference type="ARBA" id="ARBA00023163"/>
    </source>
</evidence>
<dbReference type="GO" id="GO:0016592">
    <property type="term" value="C:mediator complex"/>
    <property type="evidence" value="ECO:0007669"/>
    <property type="project" value="TreeGrafter"/>
</dbReference>
<evidence type="ECO:0000256" key="8">
    <source>
        <dbReference type="ARBA" id="ARBA00023242"/>
    </source>
</evidence>
<dbReference type="Proteomes" id="UP000887567">
    <property type="component" value="Unplaced"/>
</dbReference>
<evidence type="ECO:0000313" key="12">
    <source>
        <dbReference type="Proteomes" id="UP000887567"/>
    </source>
</evidence>
<organism evidence="11 12">
    <name type="scientific">Exaiptasia diaphana</name>
    <name type="common">Tropical sea anemone</name>
    <name type="synonym">Aiptasia pulchella</name>
    <dbReference type="NCBI Taxonomy" id="2652724"/>
    <lineage>
        <taxon>Eukaryota</taxon>
        <taxon>Metazoa</taxon>
        <taxon>Cnidaria</taxon>
        <taxon>Anthozoa</taxon>
        <taxon>Hexacorallia</taxon>
        <taxon>Actiniaria</taxon>
        <taxon>Aiptasiidae</taxon>
        <taxon>Exaiptasia</taxon>
    </lineage>
</organism>
<sequence length="128" mass="14562">MAEDLVSSLERSLQSCITLLGVDSLEKLKSQNIDNKAGVEAAISRFLECAKQLEEDFLKKQAYVRVQHPDESLKQEISQLRMEIKQKEEVLGKLSEKVSNWTKVVDDLQRKQKLETDLANGIMPNFPS</sequence>
<dbReference type="InterPro" id="IPR036149">
    <property type="entry name" value="APC_N_sf"/>
</dbReference>
<evidence type="ECO:0000256" key="6">
    <source>
        <dbReference type="ARBA" id="ARBA00023159"/>
    </source>
</evidence>
<evidence type="ECO:0000256" key="2">
    <source>
        <dbReference type="ARBA" id="ARBA00005571"/>
    </source>
</evidence>
<dbReference type="GeneID" id="110236222"/>
<evidence type="ECO:0000256" key="3">
    <source>
        <dbReference type="ARBA" id="ARBA00019683"/>
    </source>
</evidence>
<reference evidence="11" key="1">
    <citation type="submission" date="2022-11" db="UniProtKB">
        <authorList>
            <consortium name="EnsemblMetazoa"/>
        </authorList>
    </citation>
    <scope>IDENTIFICATION</scope>
</reference>
<dbReference type="SUPFAM" id="SSF58050">
    <property type="entry name" value="N-terminal coiled coil domain from apc"/>
    <property type="match status" value="1"/>
</dbReference>
<dbReference type="Pfam" id="PF11594">
    <property type="entry name" value="Med28"/>
    <property type="match status" value="1"/>
</dbReference>
<evidence type="ECO:0000313" key="11">
    <source>
        <dbReference type="EnsemblMetazoa" id="XP_020897380.1"/>
    </source>
</evidence>
<dbReference type="InterPro" id="IPR021640">
    <property type="entry name" value="Mediator_Med28"/>
</dbReference>
<proteinExistence type="inferred from homology"/>
<keyword evidence="8" id="KW-0539">Nucleus</keyword>
<feature type="coiled-coil region" evidence="10">
    <location>
        <begin position="70"/>
        <end position="111"/>
    </location>
</feature>
<keyword evidence="6" id="KW-0010">Activator</keyword>
<comment type="subcellular location">
    <subcellularLocation>
        <location evidence="1">Nucleus</location>
    </subcellularLocation>
</comment>
<keyword evidence="5 10" id="KW-0175">Coiled coil</keyword>
<dbReference type="PANTHER" id="PTHR13512:SF2">
    <property type="entry name" value="MEDIATOR OF RNA POLYMERASE II TRANSCRIPTION SUBUNIT 28"/>
    <property type="match status" value="1"/>
</dbReference>
<evidence type="ECO:0000256" key="9">
    <source>
        <dbReference type="ARBA" id="ARBA00031964"/>
    </source>
</evidence>
<accession>A0A913X1C7</accession>
<evidence type="ECO:0000256" key="1">
    <source>
        <dbReference type="ARBA" id="ARBA00004123"/>
    </source>
</evidence>
<keyword evidence="4" id="KW-0805">Transcription regulation</keyword>